<comment type="similarity">
    <text evidence="1 2">Belongs to the peptidase S14 family.</text>
</comment>
<dbReference type="EMBL" id="HBGR01007806">
    <property type="protein sequence ID" value="CAD9381223.1"/>
    <property type="molecule type" value="Transcribed_RNA"/>
</dbReference>
<dbReference type="GO" id="GO:0004252">
    <property type="term" value="F:serine-type endopeptidase activity"/>
    <property type="evidence" value="ECO:0007669"/>
    <property type="project" value="InterPro"/>
</dbReference>
<proteinExistence type="inferred from homology"/>
<dbReference type="Pfam" id="PF00574">
    <property type="entry name" value="CLP_protease"/>
    <property type="match status" value="1"/>
</dbReference>
<dbReference type="Gene3D" id="3.90.226.10">
    <property type="entry name" value="2-enoyl-CoA Hydratase, Chain A, domain 1"/>
    <property type="match status" value="1"/>
</dbReference>
<dbReference type="GO" id="GO:0004176">
    <property type="term" value="F:ATP-dependent peptidase activity"/>
    <property type="evidence" value="ECO:0007669"/>
    <property type="project" value="InterPro"/>
</dbReference>
<dbReference type="PANTHER" id="PTHR10381">
    <property type="entry name" value="ATP-DEPENDENT CLP PROTEASE PROTEOLYTIC SUBUNIT"/>
    <property type="match status" value="1"/>
</dbReference>
<evidence type="ECO:0000313" key="3">
    <source>
        <dbReference type="EMBL" id="CAD9381223.1"/>
    </source>
</evidence>
<dbReference type="GO" id="GO:0009536">
    <property type="term" value="C:plastid"/>
    <property type="evidence" value="ECO:0007669"/>
    <property type="project" value="UniProtKB-ARBA"/>
</dbReference>
<dbReference type="InterPro" id="IPR001907">
    <property type="entry name" value="ClpP"/>
</dbReference>
<organism evidence="3">
    <name type="scientific">Pycnococcus provasolii</name>
    <dbReference type="NCBI Taxonomy" id="41880"/>
    <lineage>
        <taxon>Eukaryota</taxon>
        <taxon>Viridiplantae</taxon>
        <taxon>Chlorophyta</taxon>
        <taxon>Pseudoscourfieldiophyceae</taxon>
        <taxon>Pseudoscourfieldiales</taxon>
        <taxon>Pycnococcaceae</taxon>
        <taxon>Pycnococcus</taxon>
    </lineage>
</organism>
<dbReference type="CDD" id="cd07017">
    <property type="entry name" value="S14_ClpP_2"/>
    <property type="match status" value="1"/>
</dbReference>
<dbReference type="AlphaFoldDB" id="A0A7S2AYA8"/>
<accession>A0A7S2AYA8</accession>
<dbReference type="InterPro" id="IPR029045">
    <property type="entry name" value="ClpP/crotonase-like_dom_sf"/>
</dbReference>
<dbReference type="InterPro" id="IPR023562">
    <property type="entry name" value="ClpP/TepA"/>
</dbReference>
<dbReference type="PANTHER" id="PTHR10381:SF6">
    <property type="entry name" value="ATP-DEPENDENT CLP PROTEASE PROTEOLYTIC SUBUNIT-RELATED PROTEIN 3, CHLOROPLASTIC"/>
    <property type="match status" value="1"/>
</dbReference>
<dbReference type="GO" id="GO:0006515">
    <property type="term" value="P:protein quality control for misfolded or incompletely synthesized proteins"/>
    <property type="evidence" value="ECO:0007669"/>
    <property type="project" value="TreeGrafter"/>
</dbReference>
<sequence length="369" mass="39562">MALSSRLSAPRVTGAPRRVSFRSRTAVAPVRGIGFDTGADVPPPSPQIGLAPGNELSESEKVFGLNESQFALLTNSAFGDVPSDEEEIAFAAKSFYSGNVPVEGWTQGSSRVVAPVASAANATMRMGSFGYGGPNGPISPPPDLPSLLLDQRILYLGMPLVPAVTELIIAELLHLGYENSDKPVFMYINSEGSTQGMDKQVIAFESEAFAILDTMRYIKPQIQTLCLGKAYGNAAMLLANGDKGYRNALPHAQIQTCGPRMNRTAGHATVMMNKAVELHWHRCAYALALSMATGKTTDEMMEFVGRSRTFTPETAKEFGLIDNILESKDMMMEAKNYEKIAEEAGILGKMNRFGPPGSDDGPELGGDSA</sequence>
<dbReference type="SUPFAM" id="SSF52096">
    <property type="entry name" value="ClpP/crotonase"/>
    <property type="match status" value="1"/>
</dbReference>
<dbReference type="GO" id="GO:0009368">
    <property type="term" value="C:endopeptidase Clp complex"/>
    <property type="evidence" value="ECO:0007669"/>
    <property type="project" value="TreeGrafter"/>
</dbReference>
<name>A0A7S2AYA8_9CHLO</name>
<reference evidence="3" key="1">
    <citation type="submission" date="2021-01" db="EMBL/GenBank/DDBJ databases">
        <authorList>
            <person name="Corre E."/>
            <person name="Pelletier E."/>
            <person name="Niang G."/>
            <person name="Scheremetjew M."/>
            <person name="Finn R."/>
            <person name="Kale V."/>
            <person name="Holt S."/>
            <person name="Cochrane G."/>
            <person name="Meng A."/>
            <person name="Brown T."/>
            <person name="Cohen L."/>
        </authorList>
    </citation>
    <scope>NUCLEOTIDE SEQUENCE</scope>
    <source>
        <strain evidence="3">RCC733</strain>
    </source>
</reference>
<protein>
    <recommendedName>
        <fullName evidence="2">ATP-dependent Clp protease proteolytic subunit</fullName>
    </recommendedName>
</protein>
<evidence type="ECO:0000256" key="2">
    <source>
        <dbReference type="RuleBase" id="RU003567"/>
    </source>
</evidence>
<dbReference type="PRINTS" id="PR00127">
    <property type="entry name" value="CLPPROTEASEP"/>
</dbReference>
<dbReference type="GO" id="GO:0051117">
    <property type="term" value="F:ATPase binding"/>
    <property type="evidence" value="ECO:0007669"/>
    <property type="project" value="TreeGrafter"/>
</dbReference>
<evidence type="ECO:0000256" key="1">
    <source>
        <dbReference type="ARBA" id="ARBA00007039"/>
    </source>
</evidence>
<gene>
    <name evidence="3" type="ORF">PPRO1471_LOCUS5201</name>
</gene>